<evidence type="ECO:0000313" key="1">
    <source>
        <dbReference type="EMBL" id="ONM08435.1"/>
    </source>
</evidence>
<protein>
    <submittedName>
        <fullName evidence="1">Uncharacterized protein</fullName>
    </submittedName>
</protein>
<organism evidence="1">
    <name type="scientific">Zea mays</name>
    <name type="common">Maize</name>
    <dbReference type="NCBI Taxonomy" id="4577"/>
    <lineage>
        <taxon>Eukaryota</taxon>
        <taxon>Viridiplantae</taxon>
        <taxon>Streptophyta</taxon>
        <taxon>Embryophyta</taxon>
        <taxon>Tracheophyta</taxon>
        <taxon>Spermatophyta</taxon>
        <taxon>Magnoliopsida</taxon>
        <taxon>Liliopsida</taxon>
        <taxon>Poales</taxon>
        <taxon>Poaceae</taxon>
        <taxon>PACMAD clade</taxon>
        <taxon>Panicoideae</taxon>
        <taxon>Andropogonodae</taxon>
        <taxon>Andropogoneae</taxon>
        <taxon>Tripsacinae</taxon>
        <taxon>Zea</taxon>
    </lineage>
</organism>
<dbReference type="InParanoid" id="A0A1D6L1N0"/>
<gene>
    <name evidence="1" type="ORF">ZEAMMB73_Zm00001d033698</name>
</gene>
<dbReference type="EMBL" id="CM007647">
    <property type="protein sequence ID" value="ONM08435.1"/>
    <property type="molecule type" value="Genomic_DNA"/>
</dbReference>
<name>A0A1D6L1N0_MAIZE</name>
<sequence length="41" mass="4804">MLEKEGAEGEEEAKRAYIAAREESGRRLLQKKTSHQYLLKR</sequence>
<reference evidence="1" key="1">
    <citation type="submission" date="2015-12" db="EMBL/GenBank/DDBJ databases">
        <title>Update maize B73 reference genome by single molecule sequencing technologies.</title>
        <authorList>
            <consortium name="Maize Genome Sequencing Project"/>
            <person name="Ware D."/>
        </authorList>
    </citation>
    <scope>NUCLEOTIDE SEQUENCE [LARGE SCALE GENOMIC DNA]</scope>
    <source>
        <tissue evidence="1">Seedling</tissue>
    </source>
</reference>
<proteinExistence type="predicted"/>
<accession>A0A1D6L1N0</accession>
<dbReference type="AlphaFoldDB" id="A0A1D6L1N0"/>